<keyword evidence="2" id="KW-1185">Reference proteome</keyword>
<dbReference type="AlphaFoldDB" id="A0A161XUF2"/>
<evidence type="ECO:0000313" key="2">
    <source>
        <dbReference type="Proteomes" id="UP000076643"/>
    </source>
</evidence>
<comment type="caution">
    <text evidence="1">The sequence shown here is derived from an EMBL/GenBank/DDBJ whole genome shotgun (WGS) entry which is preliminary data.</text>
</comment>
<proteinExistence type="predicted"/>
<sequence>MQLFFRHKLSRSGVELCELLKFIECLSHNKSGDYLYDNKNENRYQLQNLKRFTLDIILNKAMFYVTFDASGWSVLVEF</sequence>
<gene>
    <name evidence="1" type="ORF">N475_19260</name>
</gene>
<protein>
    <submittedName>
        <fullName evidence="1">Uncharacterized protein</fullName>
    </submittedName>
</protein>
<evidence type="ECO:0000313" key="1">
    <source>
        <dbReference type="EMBL" id="KZN34095.1"/>
    </source>
</evidence>
<reference evidence="1 2" key="1">
    <citation type="submission" date="2013-07" db="EMBL/GenBank/DDBJ databases">
        <title>Comparative Genomic and Metabolomic Analysis of Twelve Strains of Pseudoalteromonas luteoviolacea.</title>
        <authorList>
            <person name="Vynne N.G."/>
            <person name="Mansson M."/>
            <person name="Gram L."/>
        </authorList>
    </citation>
    <scope>NUCLEOTIDE SEQUENCE [LARGE SCALE GENOMIC DNA]</scope>
    <source>
        <strain evidence="1 2">DSM 6061</strain>
    </source>
</reference>
<organism evidence="1 2">
    <name type="scientific">Pseudoalteromonas luteoviolacea DSM 6061</name>
    <dbReference type="NCBI Taxonomy" id="1365250"/>
    <lineage>
        <taxon>Bacteria</taxon>
        <taxon>Pseudomonadati</taxon>
        <taxon>Pseudomonadota</taxon>
        <taxon>Gammaproteobacteria</taxon>
        <taxon>Alteromonadales</taxon>
        <taxon>Pseudoalteromonadaceae</taxon>
        <taxon>Pseudoalteromonas</taxon>
    </lineage>
</organism>
<dbReference type="Proteomes" id="UP000076643">
    <property type="component" value="Unassembled WGS sequence"/>
</dbReference>
<name>A0A161XUF2_9GAMM</name>
<dbReference type="EMBL" id="AUYB01000119">
    <property type="protein sequence ID" value="KZN34095.1"/>
    <property type="molecule type" value="Genomic_DNA"/>
</dbReference>
<accession>A0A161XUF2</accession>